<dbReference type="Gene3D" id="3.40.50.300">
    <property type="entry name" value="P-loop containing nucleotide triphosphate hydrolases"/>
    <property type="match status" value="1"/>
</dbReference>
<dbReference type="PANTHER" id="PTHR16305">
    <property type="entry name" value="TESTICULAR SOLUBLE ADENYLYL CYCLASE"/>
    <property type="match status" value="1"/>
</dbReference>
<dbReference type="SUPFAM" id="SSF46894">
    <property type="entry name" value="C-terminal effector domain of the bipartite response regulators"/>
    <property type="match status" value="1"/>
</dbReference>
<dbReference type="SUPFAM" id="SSF52540">
    <property type="entry name" value="P-loop containing nucleoside triphosphate hydrolases"/>
    <property type="match status" value="1"/>
</dbReference>
<dbReference type="Pfam" id="PF00196">
    <property type="entry name" value="GerE"/>
    <property type="match status" value="1"/>
</dbReference>
<dbReference type="PANTHER" id="PTHR16305:SF35">
    <property type="entry name" value="TRANSCRIPTIONAL ACTIVATOR DOMAIN"/>
    <property type="match status" value="1"/>
</dbReference>
<organism evidence="4 5">
    <name type="scientific">Agromyces larvae</name>
    <dbReference type="NCBI Taxonomy" id="2929802"/>
    <lineage>
        <taxon>Bacteria</taxon>
        <taxon>Bacillati</taxon>
        <taxon>Actinomycetota</taxon>
        <taxon>Actinomycetes</taxon>
        <taxon>Micrococcales</taxon>
        <taxon>Microbacteriaceae</taxon>
        <taxon>Agromyces</taxon>
    </lineage>
</organism>
<evidence type="ECO:0000256" key="2">
    <source>
        <dbReference type="ARBA" id="ARBA00022840"/>
    </source>
</evidence>
<dbReference type="InterPro" id="IPR027417">
    <property type="entry name" value="P-loop_NTPase"/>
</dbReference>
<keyword evidence="2" id="KW-0067">ATP-binding</keyword>
<dbReference type="InterPro" id="IPR000792">
    <property type="entry name" value="Tscrpt_reg_LuxR_C"/>
</dbReference>
<evidence type="ECO:0000259" key="3">
    <source>
        <dbReference type="PROSITE" id="PS50043"/>
    </source>
</evidence>
<protein>
    <submittedName>
        <fullName evidence="4">AAA family ATPase</fullName>
    </submittedName>
</protein>
<name>A0ABY4C021_9MICO</name>
<dbReference type="EMBL" id="CP094528">
    <property type="protein sequence ID" value="UOE43318.1"/>
    <property type="molecule type" value="Genomic_DNA"/>
</dbReference>
<dbReference type="CDD" id="cd06170">
    <property type="entry name" value="LuxR_C_like"/>
    <property type="match status" value="1"/>
</dbReference>
<dbReference type="Gene3D" id="1.10.10.10">
    <property type="entry name" value="Winged helix-like DNA-binding domain superfamily/Winged helix DNA-binding domain"/>
    <property type="match status" value="1"/>
</dbReference>
<dbReference type="InterPro" id="IPR041664">
    <property type="entry name" value="AAA_16"/>
</dbReference>
<keyword evidence="1" id="KW-0547">Nucleotide-binding</keyword>
<dbReference type="InterPro" id="IPR036388">
    <property type="entry name" value="WH-like_DNA-bd_sf"/>
</dbReference>
<evidence type="ECO:0000313" key="5">
    <source>
        <dbReference type="Proteomes" id="UP000832097"/>
    </source>
</evidence>
<dbReference type="InterPro" id="IPR016032">
    <property type="entry name" value="Sig_transdc_resp-reg_C-effctor"/>
</dbReference>
<proteinExistence type="predicted"/>
<sequence length="961" mass="101991">MRTGSALALPSTWTTPGIPPIVARRAELRALRAALDAAIGGDGRAVFVTGEPGGGKSRLLVAIGLEAHARGATVLTGTCIEELGRPLEPFDTAIQQLLRLPVAPGGSADAVAALESAFGPSGDARAIGREQLYDAVVDAVRDAAARNPLVVVLDDLHWAGADAVRLLERLAIGIADAPVLVVAASRSAPPDRSAALVGAVGRVARLAHVSRIALAPFTHDELIEYLGERAGLPPDRAAGPARALRTITGGNPFLVGEAWPRLLAAMETGEPAFEMPETSADLLRPRIAMLDGDALAVLQVAAVSGHTVDPAELLATVEAPREVALRALDDIVRAGLLERHADDSGYAFPHAIARQAVLDLVPPSEAMRLHARIAETLEARFPSAPRLVQRLAHHYDAARALGYGDLAVTYLIRAAESADRRLAHQQSAALLERASAVTSRSDEADRLRARAARSWGLAADFARARALHELNLESADPRTRVRAAIGFEDASWRPGLIGVRAAELLGAALAGIDADVRDPLYIEALASRGRALAFTGDVDGGAADGDLAIRLARAIGDERTLASTLRARIAQPDRIGELRERLDQAEELARLATGVDEDWAGAAGMAGAHTAYVLGDAEHLAAAERRLAESSLRWSAYWRYWHACAGFGRAFSEARFELAAARLAELEAIEADFRSDASSAVSATQTFMLRRETGRLGPALRLLTGDESPAANWAPGLMALYVEAGMLDAARRVLHWLLEHDAPARHVSTDWPGRLALMAEAALGCRDVDAARAIRPLMAEFAGCNLLLGFFVAPFGPADRYLGELDAFTGDADPGAHFVAAIELAERIGASLHLAYSLAASAEWSRATGDRATASKLTARARRLAGERMTRLLAILDAAPEAVESVDAAPEASDDLGDGPLTHRETEVLRLVADGLSNREIARRLVISEHTAANHVRSILMKTGMPNRTSAARYARERGLV</sequence>
<evidence type="ECO:0000256" key="1">
    <source>
        <dbReference type="ARBA" id="ARBA00022741"/>
    </source>
</evidence>
<accession>A0ABY4C021</accession>
<feature type="domain" description="HTH luxR-type" evidence="3">
    <location>
        <begin position="894"/>
        <end position="959"/>
    </location>
</feature>
<dbReference type="Proteomes" id="UP000832097">
    <property type="component" value="Chromosome"/>
</dbReference>
<dbReference type="SMART" id="SM00421">
    <property type="entry name" value="HTH_LUXR"/>
    <property type="match status" value="1"/>
</dbReference>
<gene>
    <name evidence="4" type="ORF">MTO99_14150</name>
</gene>
<dbReference type="Pfam" id="PF13191">
    <property type="entry name" value="AAA_16"/>
    <property type="match status" value="1"/>
</dbReference>
<keyword evidence="5" id="KW-1185">Reference proteome</keyword>
<dbReference type="PRINTS" id="PR00038">
    <property type="entry name" value="HTHLUXR"/>
</dbReference>
<dbReference type="RefSeq" id="WP_243554279.1">
    <property type="nucleotide sequence ID" value="NZ_CP094528.1"/>
</dbReference>
<evidence type="ECO:0000313" key="4">
    <source>
        <dbReference type="EMBL" id="UOE43318.1"/>
    </source>
</evidence>
<dbReference type="PROSITE" id="PS50043">
    <property type="entry name" value="HTH_LUXR_2"/>
    <property type="match status" value="1"/>
</dbReference>
<reference evidence="4 5" key="1">
    <citation type="submission" date="2022-03" db="EMBL/GenBank/DDBJ databases">
        <title>Mucilaginibacter sp. isolated from the gut of Protaetia brevitarsis seulensis larvae.</title>
        <authorList>
            <person name="Won M."/>
            <person name="Kim S.-J."/>
            <person name="Kwon S.-W."/>
        </authorList>
    </citation>
    <scope>NUCLEOTIDE SEQUENCE [LARGE SCALE GENOMIC DNA]</scope>
    <source>
        <strain evidence="4 5">CFWR-12</strain>
    </source>
</reference>